<organism evidence="2 3">
    <name type="scientific">Frankia umida</name>
    <dbReference type="NCBI Taxonomy" id="573489"/>
    <lineage>
        <taxon>Bacteria</taxon>
        <taxon>Bacillati</taxon>
        <taxon>Actinomycetota</taxon>
        <taxon>Actinomycetes</taxon>
        <taxon>Frankiales</taxon>
        <taxon>Frankiaceae</taxon>
        <taxon>Frankia</taxon>
    </lineage>
</organism>
<protein>
    <submittedName>
        <fullName evidence="2">Uncharacterized protein</fullName>
    </submittedName>
</protein>
<name>A0ABT0JVQ0_9ACTN</name>
<evidence type="ECO:0000313" key="3">
    <source>
        <dbReference type="Proteomes" id="UP001201873"/>
    </source>
</evidence>
<accession>A0ABT0JVQ0</accession>
<dbReference type="Proteomes" id="UP001201873">
    <property type="component" value="Unassembled WGS sequence"/>
</dbReference>
<gene>
    <name evidence="2" type="ORF">MXD59_07555</name>
</gene>
<proteinExistence type="predicted"/>
<feature type="compositionally biased region" description="Basic and acidic residues" evidence="1">
    <location>
        <begin position="46"/>
        <end position="58"/>
    </location>
</feature>
<evidence type="ECO:0000256" key="1">
    <source>
        <dbReference type="SAM" id="MobiDB-lite"/>
    </source>
</evidence>
<feature type="region of interest" description="Disordered" evidence="1">
    <location>
        <begin position="46"/>
        <end position="75"/>
    </location>
</feature>
<reference evidence="2 3" key="1">
    <citation type="submission" date="2022-04" db="EMBL/GenBank/DDBJ databases">
        <title>Genome diversity in the genus Frankia.</title>
        <authorList>
            <person name="Carlos-Shanley C."/>
            <person name="Hahn D."/>
        </authorList>
    </citation>
    <scope>NUCLEOTIDE SEQUENCE [LARGE SCALE GENOMIC DNA]</scope>
    <source>
        <strain evidence="2 3">Ag45/Mut15</strain>
    </source>
</reference>
<evidence type="ECO:0000313" key="2">
    <source>
        <dbReference type="EMBL" id="MCK9875626.1"/>
    </source>
</evidence>
<keyword evidence="3" id="KW-1185">Reference proteome</keyword>
<comment type="caution">
    <text evidence="2">The sequence shown here is derived from an EMBL/GenBank/DDBJ whole genome shotgun (WGS) entry which is preliminary data.</text>
</comment>
<dbReference type="EMBL" id="JALKFT010000005">
    <property type="protein sequence ID" value="MCK9875626.1"/>
    <property type="molecule type" value="Genomic_DNA"/>
</dbReference>
<sequence>MGRPGRSDDEQWPGSDALLRTLVSGLSQEEQDETLRLLRRRLAEDRAAATGGQRDRQVDVGPRSRVARGGTPSGQ</sequence>
<dbReference type="RefSeq" id="WP_248824045.1">
    <property type="nucleotide sequence ID" value="NZ_JALKFT010000005.1"/>
</dbReference>